<keyword evidence="3" id="KW-1185">Reference proteome</keyword>
<evidence type="ECO:0000313" key="2">
    <source>
        <dbReference type="EMBL" id="TCV93008.1"/>
    </source>
</evidence>
<comment type="caution">
    <text evidence="2">The sequence shown here is derived from an EMBL/GenBank/DDBJ whole genome shotgun (WGS) entry which is preliminary data.</text>
</comment>
<protein>
    <submittedName>
        <fullName evidence="2">Uncharacterized protein</fullName>
    </submittedName>
</protein>
<organism evidence="2 3">
    <name type="scientific">Biostraticola tofi</name>
    <dbReference type="NCBI Taxonomy" id="466109"/>
    <lineage>
        <taxon>Bacteria</taxon>
        <taxon>Pseudomonadati</taxon>
        <taxon>Pseudomonadota</taxon>
        <taxon>Gammaproteobacteria</taxon>
        <taxon>Enterobacterales</taxon>
        <taxon>Bruguierivoracaceae</taxon>
        <taxon>Biostraticola</taxon>
    </lineage>
</organism>
<name>A0A4R3YNA8_9GAMM</name>
<dbReference type="AlphaFoldDB" id="A0A4R3YNA8"/>
<dbReference type="EMBL" id="SMCR01000010">
    <property type="protein sequence ID" value="TCV93008.1"/>
    <property type="molecule type" value="Genomic_DNA"/>
</dbReference>
<evidence type="ECO:0000313" key="3">
    <source>
        <dbReference type="Proteomes" id="UP000295719"/>
    </source>
</evidence>
<dbReference type="Proteomes" id="UP000295719">
    <property type="component" value="Unassembled WGS sequence"/>
</dbReference>
<gene>
    <name evidence="2" type="ORF">EDC52_11040</name>
</gene>
<proteinExistence type="predicted"/>
<feature type="region of interest" description="Disordered" evidence="1">
    <location>
        <begin position="1"/>
        <end position="26"/>
    </location>
</feature>
<evidence type="ECO:0000256" key="1">
    <source>
        <dbReference type="SAM" id="MobiDB-lite"/>
    </source>
</evidence>
<dbReference type="RefSeq" id="WP_131866896.1">
    <property type="nucleotide sequence ID" value="NZ_SMCR01000010.1"/>
</dbReference>
<reference evidence="2 3" key="1">
    <citation type="submission" date="2019-03" db="EMBL/GenBank/DDBJ databases">
        <title>Genomic Encyclopedia of Type Strains, Phase IV (KMG-IV): sequencing the most valuable type-strain genomes for metagenomic binning, comparative biology and taxonomic classification.</title>
        <authorList>
            <person name="Goeker M."/>
        </authorList>
    </citation>
    <scope>NUCLEOTIDE SEQUENCE [LARGE SCALE GENOMIC DNA]</scope>
    <source>
        <strain evidence="2 3">DSM 19580</strain>
    </source>
</reference>
<sequence length="75" mass="8480">MLLPEPQSGHPVQSLKRPEMNMEEGLQNNGMDNAILNLLSVLGSSDLYANFLLRLKTLDKQLNISFILGFILRMH</sequence>
<accession>A0A4R3YNA8</accession>